<gene>
    <name evidence="1" type="ORF">JM949_17115</name>
</gene>
<dbReference type="EMBL" id="JAEVHL010000079">
    <property type="protein sequence ID" value="MBM0276996.1"/>
    <property type="molecule type" value="Genomic_DNA"/>
</dbReference>
<proteinExistence type="predicted"/>
<organism evidence="1 2">
    <name type="scientific">Micromonospora tarensis</name>
    <dbReference type="NCBI Taxonomy" id="2806100"/>
    <lineage>
        <taxon>Bacteria</taxon>
        <taxon>Bacillati</taxon>
        <taxon>Actinomycetota</taxon>
        <taxon>Actinomycetes</taxon>
        <taxon>Micromonosporales</taxon>
        <taxon>Micromonosporaceae</taxon>
        <taxon>Micromonospora</taxon>
    </lineage>
</organism>
<protein>
    <submittedName>
        <fullName evidence="1">Uncharacterized protein</fullName>
    </submittedName>
</protein>
<comment type="caution">
    <text evidence="1">The sequence shown here is derived from an EMBL/GenBank/DDBJ whole genome shotgun (WGS) entry which is preliminary data.</text>
</comment>
<dbReference type="Proteomes" id="UP000622245">
    <property type="component" value="Unassembled WGS sequence"/>
</dbReference>
<dbReference type="RefSeq" id="WP_203149443.1">
    <property type="nucleotide sequence ID" value="NZ_JAEVHL010000079.1"/>
</dbReference>
<accession>A0ABS1YHX7</accession>
<evidence type="ECO:0000313" key="1">
    <source>
        <dbReference type="EMBL" id="MBM0276996.1"/>
    </source>
</evidence>
<name>A0ABS1YHX7_9ACTN</name>
<reference evidence="1 2" key="1">
    <citation type="submission" date="2021-01" db="EMBL/GenBank/DDBJ databases">
        <title>Draft genome sequence of Micromonospora sp. strain STR1s_6.</title>
        <authorList>
            <person name="Karlyshev A."/>
            <person name="Jawad R."/>
        </authorList>
    </citation>
    <scope>NUCLEOTIDE SEQUENCE [LARGE SCALE GENOMIC DNA]</scope>
    <source>
        <strain evidence="1 2">STR1S-6</strain>
    </source>
</reference>
<keyword evidence="2" id="KW-1185">Reference proteome</keyword>
<sequence length="89" mass="9192">MAAAFDKAGLPVPNARDNSGNCAPLGCTQLLTTDAISVYVFPNAAAAKQYAESAAIGVHQAGTVVLSYAAARTPEKDQPRYEKVLAGLL</sequence>
<evidence type="ECO:0000313" key="2">
    <source>
        <dbReference type="Proteomes" id="UP000622245"/>
    </source>
</evidence>